<accession>A0A0A2MNA6</accession>
<comment type="caution">
    <text evidence="1">The sequence shown here is derived from an EMBL/GenBank/DDBJ whole genome shotgun (WGS) entry which is preliminary data.</text>
</comment>
<dbReference type="OrthoDB" id="1448188at2"/>
<proteinExistence type="predicted"/>
<dbReference type="AlphaFoldDB" id="A0A0A2MNA6"/>
<name>A0A0A2MNA6_9FLAO</name>
<dbReference type="EMBL" id="JRLW01000005">
    <property type="protein sequence ID" value="KGO89755.1"/>
    <property type="molecule type" value="Genomic_DNA"/>
</dbReference>
<dbReference type="RefSeq" id="WP_026980302.1">
    <property type="nucleotide sequence ID" value="NZ_AUCZ01000008.1"/>
</dbReference>
<dbReference type="Proteomes" id="UP000030121">
    <property type="component" value="Unassembled WGS sequence"/>
</dbReference>
<keyword evidence="2" id="KW-1185">Reference proteome</keyword>
<dbReference type="STRING" id="1121899.GCA_000430025_01862"/>
<sequence length="122" mass="14461">MKSNITTIQEAFIAQGIDPNVRPDVSMLPEIDKVPTLHEFERSVLIRALNSEGLDKTWEPDYTDYDQDKFEHVYYYDEQAGWSLHGVGDWRSYTLCGSRRVFRTREIANYAWEQFPEYFKNL</sequence>
<organism evidence="1 2">
    <name type="scientific">Flavobacterium suncheonense GH29-5 = DSM 17707</name>
    <dbReference type="NCBI Taxonomy" id="1121899"/>
    <lineage>
        <taxon>Bacteria</taxon>
        <taxon>Pseudomonadati</taxon>
        <taxon>Bacteroidota</taxon>
        <taxon>Flavobacteriia</taxon>
        <taxon>Flavobacteriales</taxon>
        <taxon>Flavobacteriaceae</taxon>
        <taxon>Flavobacterium</taxon>
    </lineage>
</organism>
<gene>
    <name evidence="1" type="ORF">Q764_06085</name>
</gene>
<dbReference type="eggNOG" id="ENOG50342N7">
    <property type="taxonomic scope" value="Bacteria"/>
</dbReference>
<reference evidence="1 2" key="1">
    <citation type="submission" date="2013-09" db="EMBL/GenBank/DDBJ databases">
        <authorList>
            <person name="Zeng Z."/>
            <person name="Chen C."/>
        </authorList>
    </citation>
    <scope>NUCLEOTIDE SEQUENCE [LARGE SCALE GENOMIC DNA]</scope>
    <source>
        <strain evidence="1 2">GH29-5</strain>
    </source>
</reference>
<protein>
    <submittedName>
        <fullName evidence="1">Uncharacterized protein</fullName>
    </submittedName>
</protein>
<evidence type="ECO:0000313" key="2">
    <source>
        <dbReference type="Proteomes" id="UP000030121"/>
    </source>
</evidence>
<evidence type="ECO:0000313" key="1">
    <source>
        <dbReference type="EMBL" id="KGO89755.1"/>
    </source>
</evidence>